<protein>
    <recommendedName>
        <fullName evidence="2">RNase H type-1 domain-containing protein</fullName>
    </recommendedName>
</protein>
<keyword evidence="4" id="KW-1185">Reference proteome</keyword>
<dbReference type="AlphaFoldDB" id="A0A0D3C8M3"/>
<dbReference type="HOGENOM" id="CLU_1888650_0_0_1"/>
<evidence type="ECO:0000256" key="1">
    <source>
        <dbReference type="SAM" id="SignalP"/>
    </source>
</evidence>
<dbReference type="GO" id="GO:0004523">
    <property type="term" value="F:RNA-DNA hybrid ribonuclease activity"/>
    <property type="evidence" value="ECO:0007669"/>
    <property type="project" value="InterPro"/>
</dbReference>
<proteinExistence type="predicted"/>
<name>A0A0D3C8M3_BRAOL</name>
<dbReference type="Pfam" id="PF13456">
    <property type="entry name" value="RVT_3"/>
    <property type="match status" value="1"/>
</dbReference>
<dbReference type="GO" id="GO:0003676">
    <property type="term" value="F:nucleic acid binding"/>
    <property type="evidence" value="ECO:0007669"/>
    <property type="project" value="InterPro"/>
</dbReference>
<reference evidence="3 4" key="1">
    <citation type="journal article" date="2014" name="Genome Biol.">
        <title>Transcriptome and methylome profiling reveals relics of genome dominance in the mesopolyploid Brassica oleracea.</title>
        <authorList>
            <person name="Parkin I.A."/>
            <person name="Koh C."/>
            <person name="Tang H."/>
            <person name="Robinson S.J."/>
            <person name="Kagale S."/>
            <person name="Clarke W.E."/>
            <person name="Town C.D."/>
            <person name="Nixon J."/>
            <person name="Krishnakumar V."/>
            <person name="Bidwell S.L."/>
            <person name="Denoeud F."/>
            <person name="Belcram H."/>
            <person name="Links M.G."/>
            <person name="Just J."/>
            <person name="Clarke C."/>
            <person name="Bender T."/>
            <person name="Huebert T."/>
            <person name="Mason A.S."/>
            <person name="Pires J.C."/>
            <person name="Barker G."/>
            <person name="Moore J."/>
            <person name="Walley P.G."/>
            <person name="Manoli S."/>
            <person name="Batley J."/>
            <person name="Edwards D."/>
            <person name="Nelson M.N."/>
            <person name="Wang X."/>
            <person name="Paterson A.H."/>
            <person name="King G."/>
            <person name="Bancroft I."/>
            <person name="Chalhoub B."/>
            <person name="Sharpe A.G."/>
        </authorList>
    </citation>
    <scope>NUCLEOTIDE SEQUENCE</scope>
    <source>
        <strain evidence="3 4">cv. TO1000</strain>
    </source>
</reference>
<evidence type="ECO:0000259" key="2">
    <source>
        <dbReference type="Pfam" id="PF13456"/>
    </source>
</evidence>
<dbReference type="InterPro" id="IPR036397">
    <property type="entry name" value="RNaseH_sf"/>
</dbReference>
<evidence type="ECO:0000313" key="3">
    <source>
        <dbReference type="EnsemblPlants" id="Bo5g009410.1"/>
    </source>
</evidence>
<dbReference type="Proteomes" id="UP000032141">
    <property type="component" value="Chromosome C5"/>
</dbReference>
<accession>A0A0D3C8M3</accession>
<feature type="chain" id="PRO_5002258574" description="RNase H type-1 domain-containing protein" evidence="1">
    <location>
        <begin position="18"/>
        <end position="135"/>
    </location>
</feature>
<dbReference type="InterPro" id="IPR002156">
    <property type="entry name" value="RNaseH_domain"/>
</dbReference>
<evidence type="ECO:0000313" key="4">
    <source>
        <dbReference type="Proteomes" id="UP000032141"/>
    </source>
</evidence>
<dbReference type="eggNOG" id="KOG1075">
    <property type="taxonomic scope" value="Eukaryota"/>
</dbReference>
<dbReference type="PROSITE" id="PS51257">
    <property type="entry name" value="PROKAR_LIPOPROTEIN"/>
    <property type="match status" value="1"/>
</dbReference>
<organism evidence="3 4">
    <name type="scientific">Brassica oleracea var. oleracea</name>
    <dbReference type="NCBI Taxonomy" id="109376"/>
    <lineage>
        <taxon>Eukaryota</taxon>
        <taxon>Viridiplantae</taxon>
        <taxon>Streptophyta</taxon>
        <taxon>Embryophyta</taxon>
        <taxon>Tracheophyta</taxon>
        <taxon>Spermatophyta</taxon>
        <taxon>Magnoliopsida</taxon>
        <taxon>eudicotyledons</taxon>
        <taxon>Gunneridae</taxon>
        <taxon>Pentapetalae</taxon>
        <taxon>rosids</taxon>
        <taxon>malvids</taxon>
        <taxon>Brassicales</taxon>
        <taxon>Brassicaceae</taxon>
        <taxon>Brassiceae</taxon>
        <taxon>Brassica</taxon>
    </lineage>
</organism>
<sequence>MLYLTFKYLMILGYMLASTGSNHGIAALSSCTGRQGCLGNHEREYFKVSTTIDFFKVDALDTHQELDADSKALVLLLKSQESDVVLKGILHDIRILANSFEAISFNFIPRLANSTADSLAKSALYFFLSFVPATE</sequence>
<dbReference type="Gramene" id="Bo5g009410.1">
    <property type="protein sequence ID" value="Bo5g009410.1"/>
    <property type="gene ID" value="Bo5g009410"/>
</dbReference>
<keyword evidence="1" id="KW-0732">Signal</keyword>
<reference evidence="3" key="2">
    <citation type="submission" date="2015-03" db="UniProtKB">
        <authorList>
            <consortium name="EnsemblPlants"/>
        </authorList>
    </citation>
    <scope>IDENTIFICATION</scope>
</reference>
<feature type="domain" description="RNase H type-1" evidence="2">
    <location>
        <begin position="66"/>
        <end position="123"/>
    </location>
</feature>
<feature type="signal peptide" evidence="1">
    <location>
        <begin position="1"/>
        <end position="17"/>
    </location>
</feature>
<dbReference type="EnsemblPlants" id="Bo5g009410.1">
    <property type="protein sequence ID" value="Bo5g009410.1"/>
    <property type="gene ID" value="Bo5g009410"/>
</dbReference>
<dbReference type="Gene3D" id="3.30.420.10">
    <property type="entry name" value="Ribonuclease H-like superfamily/Ribonuclease H"/>
    <property type="match status" value="1"/>
</dbReference>